<sequence length="73" mass="8659">MHPWYSLVPNYFHSIFGRNQTKQSFKAIQFKWPGDCPLEVRELVGPENFDSSSPNYTMPFFWRTDAVLATRSW</sequence>
<dbReference type="AlphaFoldDB" id="A0A914KNB7"/>
<organism evidence="1 2">
    <name type="scientific">Meloidogyne incognita</name>
    <name type="common">Southern root-knot nematode worm</name>
    <name type="synonym">Oxyuris incognita</name>
    <dbReference type="NCBI Taxonomy" id="6306"/>
    <lineage>
        <taxon>Eukaryota</taxon>
        <taxon>Metazoa</taxon>
        <taxon>Ecdysozoa</taxon>
        <taxon>Nematoda</taxon>
        <taxon>Chromadorea</taxon>
        <taxon>Rhabditida</taxon>
        <taxon>Tylenchina</taxon>
        <taxon>Tylenchomorpha</taxon>
        <taxon>Tylenchoidea</taxon>
        <taxon>Meloidogynidae</taxon>
        <taxon>Meloidogyninae</taxon>
        <taxon>Meloidogyne</taxon>
        <taxon>Meloidogyne incognita group</taxon>
    </lineage>
</organism>
<proteinExistence type="predicted"/>
<evidence type="ECO:0000313" key="1">
    <source>
        <dbReference type="Proteomes" id="UP000887563"/>
    </source>
</evidence>
<reference evidence="2" key="1">
    <citation type="submission" date="2022-11" db="UniProtKB">
        <authorList>
            <consortium name="WormBaseParasite"/>
        </authorList>
    </citation>
    <scope>IDENTIFICATION</scope>
</reference>
<dbReference type="WBParaSite" id="Minc3s00058g02990">
    <property type="protein sequence ID" value="Minc3s00058g02990"/>
    <property type="gene ID" value="Minc3s00058g02990"/>
</dbReference>
<accession>A0A914KNB7</accession>
<keyword evidence="1" id="KW-1185">Reference proteome</keyword>
<name>A0A914KNB7_MELIC</name>
<evidence type="ECO:0000313" key="2">
    <source>
        <dbReference type="WBParaSite" id="Minc3s00058g02990"/>
    </source>
</evidence>
<dbReference type="Proteomes" id="UP000887563">
    <property type="component" value="Unplaced"/>
</dbReference>
<protein>
    <submittedName>
        <fullName evidence="2">Uncharacterized protein</fullName>
    </submittedName>
</protein>